<evidence type="ECO:0000256" key="1">
    <source>
        <dbReference type="ARBA" id="ARBA00022553"/>
    </source>
</evidence>
<keyword evidence="5" id="KW-1185">Reference proteome</keyword>
<sequence>MGACPDRGDDSFEEERSLLCFEVHSSKLMAGSPVPHRRKVVEETRLVLEAFLQGALNRGEDGAPGHVGRGYHDPQSYMSRSPVEYFPECPACSPAHEGSNCVEGKKHNFRTSIKHLLQKRSSSRGPSDNLLSPGESSKKSKAGPEGTHRKRHFSFKGLLKKKTAAVSVEIPDANALPRRPDSLPLVTCYCKKQAAEPEEAQTTDGEAEGAEFYTLVAQKLDYLVKHQQRVSPTAAKSSVSPKDPKITIPTDTISGNSVALEKGPEQLDEKQKEQILQKLVTLLEEQAAVFNKKIEADPLLRNTISRLSYRSFTHLAEAFTSRTPPGVSSPQLAKLALTMELTRKVAGINSHAVHTLMGYSLQYMDMFIPWLQQQGGWENIVAQEEIFDLQLD</sequence>
<comment type="caution">
    <text evidence="4">The sequence shown here is derived from an EMBL/GenBank/DDBJ whole genome shotgun (WGS) entry which is preliminary data.</text>
</comment>
<dbReference type="PANTHER" id="PTHR14965">
    <property type="entry name" value="SI:CH73-248E21.1"/>
    <property type="match status" value="1"/>
</dbReference>
<dbReference type="GO" id="GO:0006915">
    <property type="term" value="P:apoptotic process"/>
    <property type="evidence" value="ECO:0007669"/>
    <property type="project" value="UniProtKB-KW"/>
</dbReference>
<evidence type="ECO:0000256" key="2">
    <source>
        <dbReference type="ARBA" id="ARBA00022703"/>
    </source>
</evidence>
<organism evidence="4 5">
    <name type="scientific">Crotalus adamanteus</name>
    <name type="common">Eastern diamondback rattlesnake</name>
    <dbReference type="NCBI Taxonomy" id="8729"/>
    <lineage>
        <taxon>Eukaryota</taxon>
        <taxon>Metazoa</taxon>
        <taxon>Chordata</taxon>
        <taxon>Craniata</taxon>
        <taxon>Vertebrata</taxon>
        <taxon>Euteleostomi</taxon>
        <taxon>Lepidosauria</taxon>
        <taxon>Squamata</taxon>
        <taxon>Bifurcata</taxon>
        <taxon>Unidentata</taxon>
        <taxon>Episquamata</taxon>
        <taxon>Toxicofera</taxon>
        <taxon>Serpentes</taxon>
        <taxon>Colubroidea</taxon>
        <taxon>Viperidae</taxon>
        <taxon>Crotalinae</taxon>
        <taxon>Crotalus</taxon>
    </lineage>
</organism>
<dbReference type="PANTHER" id="PTHR14965:SF2">
    <property type="entry name" value="BCL-2-LIKE PROTEIN 12"/>
    <property type="match status" value="1"/>
</dbReference>
<feature type="compositionally biased region" description="Polar residues" evidence="3">
    <location>
        <begin position="231"/>
        <end position="240"/>
    </location>
</feature>
<dbReference type="SUPFAM" id="SSF56854">
    <property type="entry name" value="Bcl-2 inhibitors of programmed cell death"/>
    <property type="match status" value="1"/>
</dbReference>
<evidence type="ECO:0000313" key="5">
    <source>
        <dbReference type="Proteomes" id="UP001474421"/>
    </source>
</evidence>
<dbReference type="InterPro" id="IPR036834">
    <property type="entry name" value="Bcl-2-like_sf"/>
</dbReference>
<protein>
    <submittedName>
        <fullName evidence="4">Bcl-2-like 12</fullName>
    </submittedName>
</protein>
<reference evidence="4 5" key="1">
    <citation type="journal article" date="2024" name="Proc. Natl. Acad. Sci. U.S.A.">
        <title>The genetic regulatory architecture and epigenomic basis for age-related changes in rattlesnake venom.</title>
        <authorList>
            <person name="Hogan M.P."/>
            <person name="Holding M.L."/>
            <person name="Nystrom G.S."/>
            <person name="Colston T.J."/>
            <person name="Bartlett D.A."/>
            <person name="Mason A.J."/>
            <person name="Ellsworth S.A."/>
            <person name="Rautsaw R.M."/>
            <person name="Lawrence K.C."/>
            <person name="Strickland J.L."/>
            <person name="He B."/>
            <person name="Fraser P."/>
            <person name="Margres M.J."/>
            <person name="Gilbert D.M."/>
            <person name="Gibbs H.L."/>
            <person name="Parkinson C.L."/>
            <person name="Rokyta D.R."/>
        </authorList>
    </citation>
    <scope>NUCLEOTIDE SEQUENCE [LARGE SCALE GENOMIC DNA]</scope>
    <source>
        <strain evidence="4">DRR0105</strain>
    </source>
</reference>
<dbReference type="EMBL" id="JAOTOJ010000008">
    <property type="protein sequence ID" value="KAK9397088.1"/>
    <property type="molecule type" value="Genomic_DNA"/>
</dbReference>
<name>A0AAW1B554_CROAD</name>
<keyword evidence="1" id="KW-0597">Phosphoprotein</keyword>
<dbReference type="GO" id="GO:2001236">
    <property type="term" value="P:regulation of extrinsic apoptotic signaling pathway"/>
    <property type="evidence" value="ECO:0007669"/>
    <property type="project" value="TreeGrafter"/>
</dbReference>
<dbReference type="AlphaFoldDB" id="A0AAW1B554"/>
<evidence type="ECO:0000256" key="3">
    <source>
        <dbReference type="SAM" id="MobiDB-lite"/>
    </source>
</evidence>
<accession>A0AAW1B554</accession>
<proteinExistence type="predicted"/>
<feature type="region of interest" description="Disordered" evidence="3">
    <location>
        <begin position="117"/>
        <end position="152"/>
    </location>
</feature>
<evidence type="ECO:0000313" key="4">
    <source>
        <dbReference type="EMBL" id="KAK9397088.1"/>
    </source>
</evidence>
<gene>
    <name evidence="4" type="ORF">NXF25_020449</name>
</gene>
<dbReference type="Proteomes" id="UP001474421">
    <property type="component" value="Unassembled WGS sequence"/>
</dbReference>
<feature type="region of interest" description="Disordered" evidence="3">
    <location>
        <begin position="231"/>
        <end position="257"/>
    </location>
</feature>
<keyword evidence="2" id="KW-0053">Apoptosis</keyword>